<dbReference type="AlphaFoldDB" id="A0A4R6SN84"/>
<dbReference type="Pfam" id="PF12079">
    <property type="entry name" value="DUF3558"/>
    <property type="match status" value="1"/>
</dbReference>
<gene>
    <name evidence="1" type="ORF">EV186_1011341</name>
</gene>
<keyword evidence="2" id="KW-1185">Reference proteome</keyword>
<reference evidence="1 2" key="1">
    <citation type="submission" date="2019-03" db="EMBL/GenBank/DDBJ databases">
        <title>Genomic Encyclopedia of Type Strains, Phase IV (KMG-IV): sequencing the most valuable type-strain genomes for metagenomic binning, comparative biology and taxonomic classification.</title>
        <authorList>
            <person name="Goeker M."/>
        </authorList>
    </citation>
    <scope>NUCLEOTIDE SEQUENCE [LARGE SCALE GENOMIC DNA]</scope>
    <source>
        <strain evidence="1 2">DSM 45361</strain>
    </source>
</reference>
<proteinExistence type="predicted"/>
<comment type="caution">
    <text evidence="1">The sequence shown here is derived from an EMBL/GenBank/DDBJ whole genome shotgun (WGS) entry which is preliminary data.</text>
</comment>
<dbReference type="InterPro" id="IPR024520">
    <property type="entry name" value="DUF3558"/>
</dbReference>
<dbReference type="EMBL" id="SNXZ01000001">
    <property type="protein sequence ID" value="TDQ05371.1"/>
    <property type="molecule type" value="Genomic_DNA"/>
</dbReference>
<protein>
    <submittedName>
        <fullName evidence="1">Uncharacterized protein DUF3558</fullName>
    </submittedName>
</protein>
<organism evidence="1 2">
    <name type="scientific">Labedaea rhizosphaerae</name>
    <dbReference type="NCBI Taxonomy" id="598644"/>
    <lineage>
        <taxon>Bacteria</taxon>
        <taxon>Bacillati</taxon>
        <taxon>Actinomycetota</taxon>
        <taxon>Actinomycetes</taxon>
        <taxon>Pseudonocardiales</taxon>
        <taxon>Pseudonocardiaceae</taxon>
        <taxon>Labedaea</taxon>
    </lineage>
</organism>
<sequence>MAIPPRPKTLPLDNVEPCSLFDSNAQKQLQISEEPESRVSTDVYKAKQCMLNVVTEDIDYSYFVSAITTEGIGAWLDGQRVVVAKLVSVEGYAAVDYYPKGTGPSNGNAGCSTAVDVADGQQLDVSMRPFGKTGLSQDQECQMTEKAAALAVATLQSAR</sequence>
<dbReference type="Proteomes" id="UP000295444">
    <property type="component" value="Unassembled WGS sequence"/>
</dbReference>
<accession>A0A4R6SN84</accession>
<name>A0A4R6SN84_LABRH</name>
<evidence type="ECO:0000313" key="1">
    <source>
        <dbReference type="EMBL" id="TDQ05371.1"/>
    </source>
</evidence>
<evidence type="ECO:0000313" key="2">
    <source>
        <dbReference type="Proteomes" id="UP000295444"/>
    </source>
</evidence>